<dbReference type="InterPro" id="IPR029063">
    <property type="entry name" value="SAM-dependent_MTases_sf"/>
</dbReference>
<dbReference type="Gene3D" id="3.40.50.150">
    <property type="entry name" value="Vaccinia Virus protein VP39"/>
    <property type="match status" value="1"/>
</dbReference>
<evidence type="ECO:0000313" key="8">
    <source>
        <dbReference type="Proteomes" id="UP000298213"/>
    </source>
</evidence>
<sequence>MDQTSRNRSLAGGVPSSASPATALLVRVLRRFIRNGELTIVDHKGRSHVIGAKVPGWPEARLRFLDRRVPAAMLRDPVLGLGEAYMAGRAVIEHGDVLDVATIIRGNSPWEEGGGFPRSRRIRARLDRINWPARARRNVAHHYDLADGLFPLFLGDELEYSCAYFRNPDATLDQAQADKRAHIAAKLLLRPGQRVLDIGCGWGGLALYLHRVAGVDVLGVTLSERQVEIARRRAAAAGVADRVRFELRDYREIQGRFDRIVSIGMFEHVGPLHYRTFFDACRRLLAPDGVMLLHTIGRLGTPVLTDAWLRKYIFPGGHTPALSQIVRASETARLIAADVETLRLHYAHTLHHWYLNAWAHREEIEGLYDARFFRMWLYYLAGALISFRFGGLCNYQIQFVRERSALPLVRDYRHEAEARLRGESTPG</sequence>
<feature type="transmembrane region" description="Helical" evidence="6">
    <location>
        <begin position="376"/>
        <end position="395"/>
    </location>
</feature>
<keyword evidence="6" id="KW-0812">Transmembrane</keyword>
<proteinExistence type="inferred from homology"/>
<keyword evidence="3 7" id="KW-0808">Transferase</keyword>
<keyword evidence="6" id="KW-0472">Membrane</keyword>
<dbReference type="PANTHER" id="PTHR43667">
    <property type="entry name" value="CYCLOPROPANE-FATTY-ACYL-PHOSPHOLIPID SYNTHASE"/>
    <property type="match status" value="1"/>
</dbReference>
<organism evidence="7 8">
    <name type="scientific">Sphingomonas parva</name>
    <dbReference type="NCBI Taxonomy" id="2555898"/>
    <lineage>
        <taxon>Bacteria</taxon>
        <taxon>Pseudomonadati</taxon>
        <taxon>Pseudomonadota</taxon>
        <taxon>Alphaproteobacteria</taxon>
        <taxon>Sphingomonadales</taxon>
        <taxon>Sphingomonadaceae</taxon>
        <taxon>Sphingomonas</taxon>
    </lineage>
</organism>
<protein>
    <submittedName>
        <fullName evidence="7">Class I SAM-dependent methyltransferase</fullName>
    </submittedName>
</protein>
<evidence type="ECO:0000256" key="6">
    <source>
        <dbReference type="SAM" id="Phobius"/>
    </source>
</evidence>
<reference evidence="7 8" key="1">
    <citation type="submission" date="2019-03" db="EMBL/GenBank/DDBJ databases">
        <title>Genome sequence of Sphingomonas sp. 17J27-24.</title>
        <authorList>
            <person name="Kim M."/>
            <person name="Maeng S."/>
            <person name="Sathiyaraj S."/>
        </authorList>
    </citation>
    <scope>NUCLEOTIDE SEQUENCE [LARGE SCALE GENOMIC DNA]</scope>
    <source>
        <strain evidence="7 8">17J27-24</strain>
    </source>
</reference>
<keyword evidence="6" id="KW-1133">Transmembrane helix</keyword>
<dbReference type="GO" id="GO:0008168">
    <property type="term" value="F:methyltransferase activity"/>
    <property type="evidence" value="ECO:0007669"/>
    <property type="project" value="UniProtKB-KW"/>
</dbReference>
<evidence type="ECO:0000256" key="4">
    <source>
        <dbReference type="ARBA" id="ARBA00022691"/>
    </source>
</evidence>
<dbReference type="InterPro" id="IPR050723">
    <property type="entry name" value="CFA/CMAS"/>
</dbReference>
<keyword evidence="5" id="KW-0443">Lipid metabolism</keyword>
<evidence type="ECO:0000256" key="1">
    <source>
        <dbReference type="ARBA" id="ARBA00010815"/>
    </source>
</evidence>
<dbReference type="PIRSF" id="PIRSF003085">
    <property type="entry name" value="CMAS"/>
    <property type="match status" value="1"/>
</dbReference>
<keyword evidence="8" id="KW-1185">Reference proteome</keyword>
<dbReference type="CDD" id="cd02440">
    <property type="entry name" value="AdoMet_MTases"/>
    <property type="match status" value="1"/>
</dbReference>
<dbReference type="Proteomes" id="UP000298213">
    <property type="component" value="Unassembled WGS sequence"/>
</dbReference>
<dbReference type="Pfam" id="PF02353">
    <property type="entry name" value="CMAS"/>
    <property type="match status" value="1"/>
</dbReference>
<keyword evidence="2 7" id="KW-0489">Methyltransferase</keyword>
<comment type="similarity">
    <text evidence="1">Belongs to the CFA/CMAS family.</text>
</comment>
<evidence type="ECO:0000256" key="2">
    <source>
        <dbReference type="ARBA" id="ARBA00022603"/>
    </source>
</evidence>
<gene>
    <name evidence="7" type="ORF">E2493_07095</name>
</gene>
<comment type="caution">
    <text evidence="7">The sequence shown here is derived from an EMBL/GenBank/DDBJ whole genome shotgun (WGS) entry which is preliminary data.</text>
</comment>
<evidence type="ECO:0000256" key="5">
    <source>
        <dbReference type="ARBA" id="ARBA00023098"/>
    </source>
</evidence>
<dbReference type="GO" id="GO:0032259">
    <property type="term" value="P:methylation"/>
    <property type="evidence" value="ECO:0007669"/>
    <property type="project" value="UniProtKB-KW"/>
</dbReference>
<name>A0A4Y8ZSJ0_9SPHN</name>
<dbReference type="PANTHER" id="PTHR43667:SF1">
    <property type="entry name" value="CYCLOPROPANE-FATTY-ACYL-PHOSPHOLIPID SYNTHASE"/>
    <property type="match status" value="1"/>
</dbReference>
<keyword evidence="4" id="KW-0949">S-adenosyl-L-methionine</keyword>
<evidence type="ECO:0000313" key="7">
    <source>
        <dbReference type="EMBL" id="TFI59008.1"/>
    </source>
</evidence>
<dbReference type="EMBL" id="SPDV01000010">
    <property type="protein sequence ID" value="TFI59008.1"/>
    <property type="molecule type" value="Genomic_DNA"/>
</dbReference>
<dbReference type="OrthoDB" id="9782855at2"/>
<evidence type="ECO:0000256" key="3">
    <source>
        <dbReference type="ARBA" id="ARBA00022679"/>
    </source>
</evidence>
<dbReference type="AlphaFoldDB" id="A0A4Y8ZSJ0"/>
<dbReference type="InterPro" id="IPR003333">
    <property type="entry name" value="CMAS"/>
</dbReference>
<accession>A0A4Y8ZSJ0</accession>
<dbReference type="GO" id="GO:0008610">
    <property type="term" value="P:lipid biosynthetic process"/>
    <property type="evidence" value="ECO:0007669"/>
    <property type="project" value="InterPro"/>
</dbReference>
<dbReference type="RefSeq" id="WP_135085142.1">
    <property type="nucleotide sequence ID" value="NZ_SPDV01000010.1"/>
</dbReference>
<dbReference type="SUPFAM" id="SSF53335">
    <property type="entry name" value="S-adenosyl-L-methionine-dependent methyltransferases"/>
    <property type="match status" value="1"/>
</dbReference>